<dbReference type="PANTHER" id="PTHR44591:SF3">
    <property type="entry name" value="RESPONSE REGULATORY DOMAIN-CONTAINING PROTEIN"/>
    <property type="match status" value="1"/>
</dbReference>
<dbReference type="Pfam" id="PF00072">
    <property type="entry name" value="Response_reg"/>
    <property type="match status" value="1"/>
</dbReference>
<organism evidence="4 5">
    <name type="scientific">Halomonas dongshanensis</name>
    <dbReference type="NCBI Taxonomy" id="2890835"/>
    <lineage>
        <taxon>Bacteria</taxon>
        <taxon>Pseudomonadati</taxon>
        <taxon>Pseudomonadota</taxon>
        <taxon>Gammaproteobacteria</taxon>
        <taxon>Oceanospirillales</taxon>
        <taxon>Halomonadaceae</taxon>
        <taxon>Halomonas</taxon>
    </lineage>
</organism>
<proteinExistence type="predicted"/>
<evidence type="ECO:0000313" key="5">
    <source>
        <dbReference type="Proteomes" id="UP001165542"/>
    </source>
</evidence>
<dbReference type="RefSeq" id="WP_259035850.1">
    <property type="nucleotide sequence ID" value="NZ_JAJISC010000003.1"/>
</dbReference>
<keyword evidence="5" id="KW-1185">Reference proteome</keyword>
<evidence type="ECO:0000256" key="1">
    <source>
        <dbReference type="ARBA" id="ARBA00022553"/>
    </source>
</evidence>
<evidence type="ECO:0000259" key="3">
    <source>
        <dbReference type="PROSITE" id="PS50110"/>
    </source>
</evidence>
<dbReference type="SUPFAM" id="SSF52172">
    <property type="entry name" value="CheY-like"/>
    <property type="match status" value="1"/>
</dbReference>
<dbReference type="Gene3D" id="3.40.50.2300">
    <property type="match status" value="1"/>
</dbReference>
<dbReference type="InterPro" id="IPR050595">
    <property type="entry name" value="Bact_response_regulator"/>
</dbReference>
<feature type="modified residue" description="4-aspartylphosphate" evidence="2">
    <location>
        <position position="51"/>
    </location>
</feature>
<gene>
    <name evidence="4" type="ORF">LLY24_08465</name>
</gene>
<dbReference type="PANTHER" id="PTHR44591">
    <property type="entry name" value="STRESS RESPONSE REGULATOR PROTEIN 1"/>
    <property type="match status" value="1"/>
</dbReference>
<name>A0ABT2ECN6_9GAMM</name>
<dbReference type="SMART" id="SM00448">
    <property type="entry name" value="REC"/>
    <property type="match status" value="1"/>
</dbReference>
<accession>A0ABT2ECN6</accession>
<dbReference type="Proteomes" id="UP001165542">
    <property type="component" value="Unassembled WGS sequence"/>
</dbReference>
<feature type="domain" description="Response regulatory" evidence="3">
    <location>
        <begin position="3"/>
        <end position="118"/>
    </location>
</feature>
<dbReference type="InterPro" id="IPR001789">
    <property type="entry name" value="Sig_transdc_resp-reg_receiver"/>
</dbReference>
<dbReference type="PROSITE" id="PS50110">
    <property type="entry name" value="RESPONSE_REGULATORY"/>
    <property type="match status" value="1"/>
</dbReference>
<protein>
    <submittedName>
        <fullName evidence="4">Response regulator</fullName>
    </submittedName>
</protein>
<sequence>MHTLGVIDDDTDSVTALAHLLTREGYTVKPVASDTAAETLSATPPDLLLLDTDLKHISGFALLQALREEPATALLPVILLSTHGRQAEWLKAHALGANMCLVKPFTFATLNQAIQRLLAPVEEAHDDK</sequence>
<reference evidence="4" key="1">
    <citation type="submission" date="2021-11" db="EMBL/GenBank/DDBJ databases">
        <title>Halomonas sp., isolated from a coastal aquaculture zone in Dongshan Bay.</title>
        <authorList>
            <person name="Lin W."/>
        </authorList>
    </citation>
    <scope>NUCLEOTIDE SEQUENCE</scope>
    <source>
        <strain evidence="4">Yzlin-01</strain>
    </source>
</reference>
<dbReference type="InterPro" id="IPR011006">
    <property type="entry name" value="CheY-like_superfamily"/>
</dbReference>
<dbReference type="EMBL" id="JAJISC010000003">
    <property type="protein sequence ID" value="MCS2609347.1"/>
    <property type="molecule type" value="Genomic_DNA"/>
</dbReference>
<keyword evidence="1 2" id="KW-0597">Phosphoprotein</keyword>
<comment type="caution">
    <text evidence="4">The sequence shown here is derived from an EMBL/GenBank/DDBJ whole genome shotgun (WGS) entry which is preliminary data.</text>
</comment>
<evidence type="ECO:0000256" key="2">
    <source>
        <dbReference type="PROSITE-ProRule" id="PRU00169"/>
    </source>
</evidence>
<evidence type="ECO:0000313" key="4">
    <source>
        <dbReference type="EMBL" id="MCS2609347.1"/>
    </source>
</evidence>